<accession>A0A803QAS9</accession>
<evidence type="ECO:0000313" key="2">
    <source>
        <dbReference type="Proteomes" id="UP000596661"/>
    </source>
</evidence>
<reference evidence="1" key="1">
    <citation type="submission" date="2018-11" db="EMBL/GenBank/DDBJ databases">
        <authorList>
            <person name="Grassa J C."/>
        </authorList>
    </citation>
    <scope>NUCLEOTIDE SEQUENCE [LARGE SCALE GENOMIC DNA]</scope>
</reference>
<dbReference type="EnsemblPlants" id="evm.model.08.293">
    <property type="protein sequence ID" value="cds.evm.model.08.293"/>
    <property type="gene ID" value="evm.TU.08.293"/>
</dbReference>
<name>A0A803QAS9_CANSA</name>
<keyword evidence="2" id="KW-1185">Reference proteome</keyword>
<dbReference type="Proteomes" id="UP000596661">
    <property type="component" value="Chromosome 8"/>
</dbReference>
<dbReference type="EMBL" id="UZAU01000681">
    <property type="status" value="NOT_ANNOTATED_CDS"/>
    <property type="molecule type" value="Genomic_DNA"/>
</dbReference>
<organism evidence="1 2">
    <name type="scientific">Cannabis sativa</name>
    <name type="common">Hemp</name>
    <name type="synonym">Marijuana</name>
    <dbReference type="NCBI Taxonomy" id="3483"/>
    <lineage>
        <taxon>Eukaryota</taxon>
        <taxon>Viridiplantae</taxon>
        <taxon>Streptophyta</taxon>
        <taxon>Embryophyta</taxon>
        <taxon>Tracheophyta</taxon>
        <taxon>Spermatophyta</taxon>
        <taxon>Magnoliopsida</taxon>
        <taxon>eudicotyledons</taxon>
        <taxon>Gunneridae</taxon>
        <taxon>Pentapetalae</taxon>
        <taxon>rosids</taxon>
        <taxon>fabids</taxon>
        <taxon>Rosales</taxon>
        <taxon>Cannabaceae</taxon>
        <taxon>Cannabis</taxon>
    </lineage>
</organism>
<sequence>MICWSLWGARNDLVWQGKRRTVVSVVSAASQYFVQWKNAQDKSNIAHYPSNIAGDVVVSWVKPIENVLKISVAATFDHSSSYGFGLVARDHNGYLVEAQTVYRRDTMAPDMA</sequence>
<dbReference type="AlphaFoldDB" id="A0A803QAS9"/>
<reference evidence="1" key="2">
    <citation type="submission" date="2021-03" db="UniProtKB">
        <authorList>
            <consortium name="EnsemblPlants"/>
        </authorList>
    </citation>
    <scope>IDENTIFICATION</scope>
</reference>
<evidence type="ECO:0000313" key="1">
    <source>
        <dbReference type="EnsemblPlants" id="cds.evm.model.08.293"/>
    </source>
</evidence>
<proteinExistence type="predicted"/>
<dbReference type="Gramene" id="evm.model.08.293">
    <property type="protein sequence ID" value="cds.evm.model.08.293"/>
    <property type="gene ID" value="evm.TU.08.293"/>
</dbReference>
<protein>
    <submittedName>
        <fullName evidence="1">Uncharacterized protein</fullName>
    </submittedName>
</protein>